<gene>
    <name evidence="9" type="primary">lnt</name>
    <name evidence="11" type="ORF">SAMN02746009_00551</name>
</gene>
<dbReference type="InterPro" id="IPR003010">
    <property type="entry name" value="C-N_Hydrolase"/>
</dbReference>
<dbReference type="UniPathway" id="UPA00666"/>
<keyword evidence="5 9" id="KW-0812">Transmembrane</keyword>
<evidence type="ECO:0000313" key="12">
    <source>
        <dbReference type="Proteomes" id="UP000183947"/>
    </source>
</evidence>
<protein>
    <recommendedName>
        <fullName evidence="9">Apolipoprotein N-acyltransferase</fullName>
        <shortName evidence="9">ALP N-acyltransferase</shortName>
        <ecNumber evidence="9">2.3.1.269</ecNumber>
    </recommendedName>
</protein>
<feature type="transmembrane region" description="Helical" evidence="9">
    <location>
        <begin position="212"/>
        <end position="230"/>
    </location>
</feature>
<evidence type="ECO:0000256" key="8">
    <source>
        <dbReference type="ARBA" id="ARBA00023315"/>
    </source>
</evidence>
<evidence type="ECO:0000256" key="7">
    <source>
        <dbReference type="ARBA" id="ARBA00023136"/>
    </source>
</evidence>
<dbReference type="NCBIfam" id="TIGR00546">
    <property type="entry name" value="lnt"/>
    <property type="match status" value="1"/>
</dbReference>
<evidence type="ECO:0000259" key="10">
    <source>
        <dbReference type="PROSITE" id="PS50263"/>
    </source>
</evidence>
<keyword evidence="11" id="KW-0449">Lipoprotein</keyword>
<keyword evidence="7 9" id="KW-0472">Membrane</keyword>
<evidence type="ECO:0000256" key="5">
    <source>
        <dbReference type="ARBA" id="ARBA00022692"/>
    </source>
</evidence>
<evidence type="ECO:0000256" key="6">
    <source>
        <dbReference type="ARBA" id="ARBA00022989"/>
    </source>
</evidence>
<dbReference type="PANTHER" id="PTHR38686">
    <property type="entry name" value="APOLIPOPROTEIN N-ACYLTRANSFERASE"/>
    <property type="match status" value="1"/>
</dbReference>
<dbReference type="AlphaFoldDB" id="A0A1M6QG32"/>
<dbReference type="Pfam" id="PF20154">
    <property type="entry name" value="LNT_N"/>
    <property type="match status" value="1"/>
</dbReference>
<dbReference type="PANTHER" id="PTHR38686:SF1">
    <property type="entry name" value="APOLIPOPROTEIN N-ACYLTRANSFERASE"/>
    <property type="match status" value="1"/>
</dbReference>
<comment type="similarity">
    <text evidence="2 9">Belongs to the CN hydrolase family. Apolipoprotein N-acyltransferase subfamily.</text>
</comment>
<dbReference type="PROSITE" id="PS50263">
    <property type="entry name" value="CN_HYDROLASE"/>
    <property type="match status" value="1"/>
</dbReference>
<evidence type="ECO:0000256" key="4">
    <source>
        <dbReference type="ARBA" id="ARBA00022679"/>
    </source>
</evidence>
<keyword evidence="3 9" id="KW-1003">Cell membrane</keyword>
<evidence type="ECO:0000256" key="9">
    <source>
        <dbReference type="HAMAP-Rule" id="MF_01148"/>
    </source>
</evidence>
<keyword evidence="12" id="KW-1185">Reference proteome</keyword>
<feature type="transmembrane region" description="Helical" evidence="9">
    <location>
        <begin position="106"/>
        <end position="125"/>
    </location>
</feature>
<dbReference type="CDD" id="cd07571">
    <property type="entry name" value="ALP_N-acyl_transferase"/>
    <property type="match status" value="1"/>
</dbReference>
<dbReference type="InterPro" id="IPR045378">
    <property type="entry name" value="LNT_N"/>
</dbReference>
<feature type="transmembrane region" description="Helical" evidence="9">
    <location>
        <begin position="82"/>
        <end position="100"/>
    </location>
</feature>
<keyword evidence="6 9" id="KW-1133">Transmembrane helix</keyword>
<keyword evidence="8 9" id="KW-0012">Acyltransferase</keyword>
<evidence type="ECO:0000313" key="11">
    <source>
        <dbReference type="EMBL" id="SHK19209.1"/>
    </source>
</evidence>
<accession>A0A1M6QG32</accession>
<dbReference type="Proteomes" id="UP000183947">
    <property type="component" value="Unassembled WGS sequence"/>
</dbReference>
<dbReference type="STRING" id="1121959.SAMN02746009_00551"/>
<comment type="pathway">
    <text evidence="9">Protein modification; lipoprotein biosynthesis (N-acyl transfer).</text>
</comment>
<keyword evidence="4 9" id="KW-0808">Transferase</keyword>
<proteinExistence type="inferred from homology"/>
<organism evidence="11 12">
    <name type="scientific">Hymenobacter psychrotolerans DSM 18569</name>
    <dbReference type="NCBI Taxonomy" id="1121959"/>
    <lineage>
        <taxon>Bacteria</taxon>
        <taxon>Pseudomonadati</taxon>
        <taxon>Bacteroidota</taxon>
        <taxon>Cytophagia</taxon>
        <taxon>Cytophagales</taxon>
        <taxon>Hymenobacteraceae</taxon>
        <taxon>Hymenobacter</taxon>
    </lineage>
</organism>
<dbReference type="InterPro" id="IPR004563">
    <property type="entry name" value="Apolipo_AcylTrfase"/>
</dbReference>
<dbReference type="SUPFAM" id="SSF56317">
    <property type="entry name" value="Carbon-nitrogen hydrolase"/>
    <property type="match status" value="1"/>
</dbReference>
<dbReference type="Gene3D" id="3.60.110.10">
    <property type="entry name" value="Carbon-nitrogen hydrolase"/>
    <property type="match status" value="1"/>
</dbReference>
<name>A0A1M6QG32_9BACT</name>
<comment type="caution">
    <text evidence="9">Lacks conserved residue(s) required for the propagation of feature annotation.</text>
</comment>
<dbReference type="EMBL" id="FRAS01000001">
    <property type="protein sequence ID" value="SHK19209.1"/>
    <property type="molecule type" value="Genomic_DNA"/>
</dbReference>
<evidence type="ECO:0000256" key="3">
    <source>
        <dbReference type="ARBA" id="ARBA00022475"/>
    </source>
</evidence>
<dbReference type="EC" id="2.3.1.269" evidence="9"/>
<dbReference type="GO" id="GO:0042158">
    <property type="term" value="P:lipoprotein biosynthetic process"/>
    <property type="evidence" value="ECO:0007669"/>
    <property type="project" value="UniProtKB-UniRule"/>
</dbReference>
<evidence type="ECO:0000256" key="2">
    <source>
        <dbReference type="ARBA" id="ARBA00010065"/>
    </source>
</evidence>
<sequence>MLPPKTVLTKPTPETLAPTAAGRLSYWLPSLLALLSAGLLWLGWPVHPSGLALVLLVAWVPYLRLEQLLTQQGASGWKVFRYTYLCLVLWNAFTTYWVSYSTLGGGITAVVCNALMMCAPVMAFYHTKRLAGPALGYFSLPVYWIAFEQLHLHWDLTWPWLTLGNGFAQANYLVQWYEYTGFLGGSAWMWLVNILVFGALFRRQTVAPARRWLAPVLAAALPIVVSLLIGSQYQEKGQTAEVVVVQPNVDPFLEKFSSNPNFIPYDEQLTRLIRLTEQQLTPQTKLVLWPETALEESYFEQSFEIHPKVVRLRSWLATHPGLELITGITSVQQYPSKETATATARFRDDLGFYDVSNTAVHFSSASAPVTFYHKSRLVPGVEKVPVALAKLVNNIDLGGFVGSYGSQDERTVLQSTTSALRIAPSICYESVYGDFMAEYMQNGATLIGIITNDGWWSDSPGHEQHLQYATLRAIENRRDIARSANTGISAFINQKGEIVQRTGWWVQAASRHTVHLNEELTFYARHGELIGPATQLLAVLLLGFTAVQAMRARAKHSTAL</sequence>
<feature type="transmembrane region" description="Helical" evidence="9">
    <location>
        <begin position="176"/>
        <end position="200"/>
    </location>
</feature>
<dbReference type="HAMAP" id="MF_01148">
    <property type="entry name" value="Lnt"/>
    <property type="match status" value="1"/>
</dbReference>
<evidence type="ECO:0000256" key="1">
    <source>
        <dbReference type="ARBA" id="ARBA00004651"/>
    </source>
</evidence>
<comment type="subcellular location">
    <subcellularLocation>
        <location evidence="1 9">Cell membrane</location>
        <topology evidence="1 9">Multi-pass membrane protein</topology>
    </subcellularLocation>
</comment>
<comment type="function">
    <text evidence="9">Catalyzes the phospholipid dependent N-acylation of the N-terminal cysteine of apolipoprotein, the last step in lipoprotein maturation.</text>
</comment>
<comment type="catalytic activity">
    <reaction evidence="9">
        <text>N-terminal S-1,2-diacyl-sn-glyceryl-L-cysteinyl-[lipoprotein] + a glycerophospholipid = N-acyl-S-1,2-diacyl-sn-glyceryl-L-cysteinyl-[lipoprotein] + a 2-acyl-sn-glycero-3-phospholipid + H(+)</text>
        <dbReference type="Rhea" id="RHEA:48228"/>
        <dbReference type="Rhea" id="RHEA-COMP:14681"/>
        <dbReference type="Rhea" id="RHEA-COMP:14684"/>
        <dbReference type="ChEBI" id="CHEBI:15378"/>
        <dbReference type="ChEBI" id="CHEBI:136912"/>
        <dbReference type="ChEBI" id="CHEBI:140656"/>
        <dbReference type="ChEBI" id="CHEBI:140657"/>
        <dbReference type="ChEBI" id="CHEBI:140660"/>
        <dbReference type="EC" id="2.3.1.269"/>
    </reaction>
</comment>
<dbReference type="GO" id="GO:0005886">
    <property type="term" value="C:plasma membrane"/>
    <property type="evidence" value="ECO:0007669"/>
    <property type="project" value="UniProtKB-SubCell"/>
</dbReference>
<feature type="domain" description="CN hydrolase" evidence="10">
    <location>
        <begin position="240"/>
        <end position="516"/>
    </location>
</feature>
<dbReference type="InterPro" id="IPR036526">
    <property type="entry name" value="C-N_Hydrolase_sf"/>
</dbReference>
<dbReference type="GO" id="GO:0016410">
    <property type="term" value="F:N-acyltransferase activity"/>
    <property type="evidence" value="ECO:0007669"/>
    <property type="project" value="UniProtKB-UniRule"/>
</dbReference>
<dbReference type="Pfam" id="PF00795">
    <property type="entry name" value="CN_hydrolase"/>
    <property type="match status" value="1"/>
</dbReference>
<reference evidence="12" key="1">
    <citation type="submission" date="2016-11" db="EMBL/GenBank/DDBJ databases">
        <authorList>
            <person name="Varghese N."/>
            <person name="Submissions S."/>
        </authorList>
    </citation>
    <scope>NUCLEOTIDE SEQUENCE [LARGE SCALE GENOMIC DNA]</scope>
    <source>
        <strain evidence="12">DSM 18569</strain>
    </source>
</reference>